<keyword evidence="8" id="KW-1185">Reference proteome</keyword>
<dbReference type="SUPFAM" id="SSF48371">
    <property type="entry name" value="ARM repeat"/>
    <property type="match status" value="1"/>
</dbReference>
<dbReference type="InterPro" id="IPR036909">
    <property type="entry name" value="Cyt_c-like_dom_sf"/>
</dbReference>
<feature type="signal peptide" evidence="5">
    <location>
        <begin position="1"/>
        <end position="42"/>
    </location>
</feature>
<dbReference type="PANTHER" id="PTHR33546:SF1">
    <property type="entry name" value="LARGE, MULTIFUNCTIONAL SECRETED PROTEIN"/>
    <property type="match status" value="1"/>
</dbReference>
<dbReference type="InterPro" id="IPR011041">
    <property type="entry name" value="Quinoprot_gluc/sorb_DH_b-prop"/>
</dbReference>
<dbReference type="PROSITE" id="PS51007">
    <property type="entry name" value="CYTC"/>
    <property type="match status" value="1"/>
</dbReference>
<proteinExistence type="predicted"/>
<protein>
    <submittedName>
        <fullName evidence="7">Cytochrome c</fullName>
    </submittedName>
</protein>
<keyword evidence="5" id="KW-0732">Signal</keyword>
<keyword evidence="3 4" id="KW-0408">Iron</keyword>
<dbReference type="NCBIfam" id="TIGR02604">
    <property type="entry name" value="Piru_Ver_Nterm"/>
    <property type="match status" value="1"/>
</dbReference>
<feature type="domain" description="Cytochrome c" evidence="6">
    <location>
        <begin position="1046"/>
        <end position="1179"/>
    </location>
</feature>
<dbReference type="EMBL" id="SJPP01000001">
    <property type="protein sequence ID" value="TWU11365.1"/>
    <property type="molecule type" value="Genomic_DNA"/>
</dbReference>
<dbReference type="SUPFAM" id="SSF50952">
    <property type="entry name" value="Soluble quinoprotein glucose dehydrogenase"/>
    <property type="match status" value="1"/>
</dbReference>
<evidence type="ECO:0000256" key="2">
    <source>
        <dbReference type="ARBA" id="ARBA00022723"/>
    </source>
</evidence>
<dbReference type="InterPro" id="IPR009056">
    <property type="entry name" value="Cyt_c-like_dom"/>
</dbReference>
<dbReference type="InterPro" id="IPR016024">
    <property type="entry name" value="ARM-type_fold"/>
</dbReference>
<feature type="chain" id="PRO_5022951268" evidence="5">
    <location>
        <begin position="43"/>
        <end position="1186"/>
    </location>
</feature>
<reference evidence="7 8" key="1">
    <citation type="submission" date="2019-02" db="EMBL/GenBank/DDBJ databases">
        <title>Deep-cultivation of Planctomycetes and their phenomic and genomic characterization uncovers novel biology.</title>
        <authorList>
            <person name="Wiegand S."/>
            <person name="Jogler M."/>
            <person name="Boedeker C."/>
            <person name="Pinto D."/>
            <person name="Vollmers J."/>
            <person name="Rivas-Marin E."/>
            <person name="Kohn T."/>
            <person name="Peeters S.H."/>
            <person name="Heuer A."/>
            <person name="Rast P."/>
            <person name="Oberbeckmann S."/>
            <person name="Bunk B."/>
            <person name="Jeske O."/>
            <person name="Meyerdierks A."/>
            <person name="Storesund J.E."/>
            <person name="Kallscheuer N."/>
            <person name="Luecker S."/>
            <person name="Lage O.M."/>
            <person name="Pohl T."/>
            <person name="Merkel B.J."/>
            <person name="Hornburger P."/>
            <person name="Mueller R.-W."/>
            <person name="Bruemmer F."/>
            <person name="Labrenz M."/>
            <person name="Spormann A.M."/>
            <person name="Op Den Camp H."/>
            <person name="Overmann J."/>
            <person name="Amann R."/>
            <person name="Jetten M.S.M."/>
            <person name="Mascher T."/>
            <person name="Medema M.H."/>
            <person name="Devos D.P."/>
            <person name="Kaster A.-K."/>
            <person name="Ovreas L."/>
            <person name="Rohde M."/>
            <person name="Galperin M.Y."/>
            <person name="Jogler C."/>
        </authorList>
    </citation>
    <scope>NUCLEOTIDE SEQUENCE [LARGE SCALE GENOMIC DNA]</scope>
    <source>
        <strain evidence="7 8">CA54</strain>
    </source>
</reference>
<gene>
    <name evidence="7" type="ORF">CA54_01720</name>
</gene>
<dbReference type="Gene3D" id="1.25.10.10">
    <property type="entry name" value="Leucine-rich Repeat Variant"/>
    <property type="match status" value="1"/>
</dbReference>
<organism evidence="7 8">
    <name type="scientific">Symmachiella macrocystis</name>
    <dbReference type="NCBI Taxonomy" id="2527985"/>
    <lineage>
        <taxon>Bacteria</taxon>
        <taxon>Pseudomonadati</taxon>
        <taxon>Planctomycetota</taxon>
        <taxon>Planctomycetia</taxon>
        <taxon>Planctomycetales</taxon>
        <taxon>Planctomycetaceae</taxon>
        <taxon>Symmachiella</taxon>
    </lineage>
</organism>
<dbReference type="Gene3D" id="2.120.10.30">
    <property type="entry name" value="TolB, C-terminal domain"/>
    <property type="match status" value="1"/>
</dbReference>
<evidence type="ECO:0000313" key="8">
    <source>
        <dbReference type="Proteomes" id="UP000320735"/>
    </source>
</evidence>
<keyword evidence="2 4" id="KW-0479">Metal-binding</keyword>
<dbReference type="OrthoDB" id="221643at2"/>
<dbReference type="GO" id="GO:0009055">
    <property type="term" value="F:electron transfer activity"/>
    <property type="evidence" value="ECO:0007669"/>
    <property type="project" value="InterPro"/>
</dbReference>
<dbReference type="Gene3D" id="1.10.760.10">
    <property type="entry name" value="Cytochrome c-like domain"/>
    <property type="match status" value="1"/>
</dbReference>
<evidence type="ECO:0000256" key="5">
    <source>
        <dbReference type="SAM" id="SignalP"/>
    </source>
</evidence>
<dbReference type="GO" id="GO:0046872">
    <property type="term" value="F:metal ion binding"/>
    <property type="evidence" value="ECO:0007669"/>
    <property type="project" value="UniProtKB-KW"/>
</dbReference>
<dbReference type="SUPFAM" id="SSF46626">
    <property type="entry name" value="Cytochrome c"/>
    <property type="match status" value="1"/>
</dbReference>
<dbReference type="InterPro" id="IPR011989">
    <property type="entry name" value="ARM-like"/>
</dbReference>
<comment type="caution">
    <text evidence="7">The sequence shown here is derived from an EMBL/GenBank/DDBJ whole genome shotgun (WGS) entry which is preliminary data.</text>
</comment>
<dbReference type="PANTHER" id="PTHR33546">
    <property type="entry name" value="LARGE, MULTIFUNCTIONAL SECRETED PROTEIN-RELATED"/>
    <property type="match status" value="1"/>
</dbReference>
<dbReference type="Proteomes" id="UP000320735">
    <property type="component" value="Unassembled WGS sequence"/>
</dbReference>
<evidence type="ECO:0000259" key="6">
    <source>
        <dbReference type="PROSITE" id="PS51007"/>
    </source>
</evidence>
<dbReference type="InterPro" id="IPR055557">
    <property type="entry name" value="DUF7133"/>
</dbReference>
<evidence type="ECO:0000256" key="3">
    <source>
        <dbReference type="ARBA" id="ARBA00023004"/>
    </source>
</evidence>
<name>A0A5C6BGS0_9PLAN</name>
<dbReference type="InterPro" id="IPR013427">
    <property type="entry name" value="Haem-bd_dom_put"/>
</dbReference>
<sequence precursor="true">MYPLATPPNACRSKHVRLPKQCLMLLAAFVFTGAALNSSVAAQDPFRSNIRPTPKLSPADEQATFSLPPGFEIQLFAAEPDIAKPLNMAFDARGRLWVTNTIEYPYPAPEEGKARDSVKILEDTNGDGRADKITTFADNLNVPIGVYPYKDGAIVFSIPYIWRLRDTDGDGRADKREKLFGPMSYDRDTHGLNNSFRRGYDGWLYACHGFNNETTVSGADGHTITMNSGNTYRMRLDGSRIEHYTWGQVNPFGMVIDELGNLFTADCHSKPIYQMLRGAYYPSFGKPDDGLGFVPPMMEHGHGSTAIAGIAVYDAPNFPPEFQNNLFTGNVMTSRVNRDSLVYHGSTILAHEEPDFLSTTDPWFRPVDVQLGMDGALYVADFYNRIIGHYEVPLDHPGRDRESGRIWRITYTGDDAPKTKPAKPLTTNINELITALGEDNLKRRTLAMNTLADDDSPQVVPSVRKRFNTSKNPMLRSRALWVLHRRGSLQKNELQSAATDTQREVRVHAMKVLSEIAKWSDADHTLALAGLRDQDPFVQRAAADALGQHPNPDNIRPLLDALPTVPAADNHLRHVLRMALRNQLRAPNSLVGLPQQLTGDEPHVIAPLCLSIPSPQAGSFLLRYISENPAPQGDVAKYLEHAARYIPTEDIDKIAGLAREKFANNVDMQLRLLTSLNAGLKQRGVAVSPKIRAWSEQLATELLDSTIAAGPTWTFSPLAKFANSPDAFGVRTLPSEDGNNDGQFIDSKAGGEPPTGVLRSPTFVIPEKLRFYLCGHLGVPEKPAQRENFVRLRSADDDSLITEALPPRHDVARRVEWDLAKHAGQRGYLEMVDGLNGGGYAWLAVGRFQPPVVKLPHLDPALIASRQTAAASLIEQFQLQDLQPRLAAIVASNDAGFSARANMSRALVALAPDTRVSALVPAINNPALPHSLRNEVCQTVVNRDPAAINKALAETIRILARRPQEAMAEALAVDAAGAEALLTMIKAGHAPPQLLQNQSVRQSLAALKSAELTAQIEELTADLPPAAAEIEKDILHRKKSFAAQSGNATRGRQVFEKNCSICHRIGTLGKVVGPQLDGIGNRGSDRVIEDMLDPNRNVDVAFQTTTLALESGKVVSGLLRREEGAVYVLINNKGEEFTVPQKEVDERFTSRTSLMPEGLTKAFSEQDFTDLLAFLLQQTAQVEEDK</sequence>
<dbReference type="NCBIfam" id="TIGR02603">
    <property type="entry name" value="CxxCH_TIGR02603"/>
    <property type="match status" value="1"/>
</dbReference>
<dbReference type="Pfam" id="PF23500">
    <property type="entry name" value="DUF7133"/>
    <property type="match status" value="1"/>
</dbReference>
<evidence type="ECO:0000256" key="1">
    <source>
        <dbReference type="ARBA" id="ARBA00022617"/>
    </source>
</evidence>
<dbReference type="Pfam" id="PF00034">
    <property type="entry name" value="Cytochrom_C"/>
    <property type="match status" value="1"/>
</dbReference>
<dbReference type="InterPro" id="IPR013428">
    <property type="entry name" value="Membrane-bound_put_N"/>
</dbReference>
<dbReference type="AlphaFoldDB" id="A0A5C6BGS0"/>
<dbReference type="GO" id="GO:0020037">
    <property type="term" value="F:heme binding"/>
    <property type="evidence" value="ECO:0007669"/>
    <property type="project" value="InterPro"/>
</dbReference>
<evidence type="ECO:0000313" key="7">
    <source>
        <dbReference type="EMBL" id="TWU11365.1"/>
    </source>
</evidence>
<dbReference type="InterPro" id="IPR011042">
    <property type="entry name" value="6-blade_b-propeller_TolB-like"/>
</dbReference>
<accession>A0A5C6BGS0</accession>
<evidence type="ECO:0000256" key="4">
    <source>
        <dbReference type="PROSITE-ProRule" id="PRU00433"/>
    </source>
</evidence>
<keyword evidence="1 4" id="KW-0349">Heme</keyword>